<dbReference type="OrthoDB" id="3000303at2759"/>
<name>A0A6A4H196_9AGAR</name>
<gene>
    <name evidence="1" type="ORF">BT96DRAFT_1001624</name>
</gene>
<dbReference type="EMBL" id="ML769635">
    <property type="protein sequence ID" value="KAE9391134.1"/>
    <property type="molecule type" value="Genomic_DNA"/>
</dbReference>
<reference evidence="1" key="1">
    <citation type="journal article" date="2019" name="Environ. Microbiol.">
        <title>Fungal ecological strategies reflected in gene transcription - a case study of two litter decomposers.</title>
        <authorList>
            <person name="Barbi F."/>
            <person name="Kohler A."/>
            <person name="Barry K."/>
            <person name="Baskaran P."/>
            <person name="Daum C."/>
            <person name="Fauchery L."/>
            <person name="Ihrmark K."/>
            <person name="Kuo A."/>
            <person name="LaButti K."/>
            <person name="Lipzen A."/>
            <person name="Morin E."/>
            <person name="Grigoriev I.V."/>
            <person name="Henrissat B."/>
            <person name="Lindahl B."/>
            <person name="Martin F."/>
        </authorList>
    </citation>
    <scope>NUCLEOTIDE SEQUENCE</scope>
    <source>
        <strain evidence="1">JB14</strain>
    </source>
</reference>
<protein>
    <recommendedName>
        <fullName evidence="3">F-box domain-containing protein</fullName>
    </recommendedName>
</protein>
<accession>A0A6A4H196</accession>
<dbReference type="Proteomes" id="UP000799118">
    <property type="component" value="Unassembled WGS sequence"/>
</dbReference>
<organism evidence="1 2">
    <name type="scientific">Gymnopus androsaceus JB14</name>
    <dbReference type="NCBI Taxonomy" id="1447944"/>
    <lineage>
        <taxon>Eukaryota</taxon>
        <taxon>Fungi</taxon>
        <taxon>Dikarya</taxon>
        <taxon>Basidiomycota</taxon>
        <taxon>Agaricomycotina</taxon>
        <taxon>Agaricomycetes</taxon>
        <taxon>Agaricomycetidae</taxon>
        <taxon>Agaricales</taxon>
        <taxon>Marasmiineae</taxon>
        <taxon>Omphalotaceae</taxon>
        <taxon>Gymnopus</taxon>
    </lineage>
</organism>
<sequence>MNHVSGFDFLPNEIYLHILQGIPGDTRTLNALTQISKRCHDFFNSVLYENVPATALRTLSLSEQDRLPLTGPHPASYVKKLSVSPPGVYPVVLKEQMIFAMRNVTLYASSDGIQSFAFCCFSISLPEVFGDTIPLALRFIKELSLRFSLKNSLTLACSLCGSSLTRLELDFGGFVALPDFHTLATFIKHLPSSSRNLNQLSLRLPDSKSHKASDHYKVFTCILSDEDFVFPLLTDFSYNLQGVDLRTYKLVSKSIPAFFQRHPQIEALHYDQPGFRLDPPNLEPLTCPGILPQLRRFEGLVEDAILLLCKEGGTSPTLEQLVLTPSNYSSRHELAVRVRDALATAPFIRKLYLQDPFEFIYAPGYSSEDILAITNVCPGLIHFECVVIINIEKVDIANTLNVLYKNILGDLPRLVYLKLSIAILPAAQPGSLEDPHRTQRMRQLNKLAIVAAMSIHSRTSNELTVHVYERQSSGSCSQIL</sequence>
<keyword evidence="2" id="KW-1185">Reference proteome</keyword>
<evidence type="ECO:0000313" key="2">
    <source>
        <dbReference type="Proteomes" id="UP000799118"/>
    </source>
</evidence>
<evidence type="ECO:0008006" key="3">
    <source>
        <dbReference type="Google" id="ProtNLM"/>
    </source>
</evidence>
<dbReference type="AlphaFoldDB" id="A0A6A4H196"/>
<proteinExistence type="predicted"/>
<evidence type="ECO:0000313" key="1">
    <source>
        <dbReference type="EMBL" id="KAE9391134.1"/>
    </source>
</evidence>